<evidence type="ECO:0000313" key="2">
    <source>
        <dbReference type="Proteomes" id="UP000008144"/>
    </source>
</evidence>
<dbReference type="HOGENOM" id="CLU_2670351_0_0_1"/>
<dbReference type="Proteomes" id="UP000008144">
    <property type="component" value="Chromosome 13"/>
</dbReference>
<dbReference type="EMBL" id="EAAA01001094">
    <property type="status" value="NOT_ANNOTATED_CDS"/>
    <property type="molecule type" value="Genomic_DNA"/>
</dbReference>
<evidence type="ECO:0000313" key="1">
    <source>
        <dbReference type="Ensembl" id="ENSCINP00000004927.3"/>
    </source>
</evidence>
<name>F6QHQ6_CIOIN</name>
<organism evidence="1 2">
    <name type="scientific">Ciona intestinalis</name>
    <name type="common">Transparent sea squirt</name>
    <name type="synonym">Ascidia intestinalis</name>
    <dbReference type="NCBI Taxonomy" id="7719"/>
    <lineage>
        <taxon>Eukaryota</taxon>
        <taxon>Metazoa</taxon>
        <taxon>Chordata</taxon>
        <taxon>Tunicata</taxon>
        <taxon>Ascidiacea</taxon>
        <taxon>Phlebobranchia</taxon>
        <taxon>Cionidae</taxon>
        <taxon>Ciona</taxon>
    </lineage>
</organism>
<dbReference type="InParanoid" id="F6QHQ6"/>
<reference evidence="1" key="4">
    <citation type="submission" date="2025-09" db="UniProtKB">
        <authorList>
            <consortium name="Ensembl"/>
        </authorList>
    </citation>
    <scope>IDENTIFICATION</scope>
</reference>
<protein>
    <submittedName>
        <fullName evidence="1">Uncharacterized protein</fullName>
    </submittedName>
</protein>
<reference evidence="1" key="2">
    <citation type="journal article" date="2008" name="Genome Biol.">
        <title>Improved genome assembly and evidence-based global gene model set for the chordate Ciona intestinalis: new insight into intron and operon populations.</title>
        <authorList>
            <person name="Satou Y."/>
            <person name="Mineta K."/>
            <person name="Ogasawara M."/>
            <person name="Sasakura Y."/>
            <person name="Shoguchi E."/>
            <person name="Ueno K."/>
            <person name="Yamada L."/>
            <person name="Matsumoto J."/>
            <person name="Wasserscheid J."/>
            <person name="Dewar K."/>
            <person name="Wiley G.B."/>
            <person name="Macmil S.L."/>
            <person name="Roe B.A."/>
            <person name="Zeller R.W."/>
            <person name="Hastings K.E."/>
            <person name="Lemaire P."/>
            <person name="Lindquist E."/>
            <person name="Endo T."/>
            <person name="Hotta K."/>
            <person name="Inaba K."/>
        </authorList>
    </citation>
    <scope>NUCLEOTIDE SEQUENCE [LARGE SCALE GENOMIC DNA]</scope>
    <source>
        <strain evidence="1">wild type</strain>
    </source>
</reference>
<dbReference type="Ensembl" id="ENSCINT00000004927.3">
    <property type="protein sequence ID" value="ENSCINP00000004927.3"/>
    <property type="gene ID" value="ENSCING00000002425.3"/>
</dbReference>
<proteinExistence type="predicted"/>
<keyword evidence="2" id="KW-1185">Reference proteome</keyword>
<dbReference type="AlphaFoldDB" id="F6QHQ6"/>
<reference evidence="2" key="1">
    <citation type="journal article" date="2002" name="Science">
        <title>The draft genome of Ciona intestinalis: insights into chordate and vertebrate origins.</title>
        <authorList>
            <person name="Dehal P."/>
            <person name="Satou Y."/>
            <person name="Campbell R.K."/>
            <person name="Chapman J."/>
            <person name="Degnan B."/>
            <person name="De Tomaso A."/>
            <person name="Davidson B."/>
            <person name="Di Gregorio A."/>
            <person name="Gelpke M."/>
            <person name="Goodstein D.M."/>
            <person name="Harafuji N."/>
            <person name="Hastings K.E."/>
            <person name="Ho I."/>
            <person name="Hotta K."/>
            <person name="Huang W."/>
            <person name="Kawashima T."/>
            <person name="Lemaire P."/>
            <person name="Martinez D."/>
            <person name="Meinertzhagen I.A."/>
            <person name="Necula S."/>
            <person name="Nonaka M."/>
            <person name="Putnam N."/>
            <person name="Rash S."/>
            <person name="Saiga H."/>
            <person name="Satake M."/>
            <person name="Terry A."/>
            <person name="Yamada L."/>
            <person name="Wang H.G."/>
            <person name="Awazu S."/>
            <person name="Azumi K."/>
            <person name="Boore J."/>
            <person name="Branno M."/>
            <person name="Chin-Bow S."/>
            <person name="DeSantis R."/>
            <person name="Doyle S."/>
            <person name="Francino P."/>
            <person name="Keys D.N."/>
            <person name="Haga S."/>
            <person name="Hayashi H."/>
            <person name="Hino K."/>
            <person name="Imai K.S."/>
            <person name="Inaba K."/>
            <person name="Kano S."/>
            <person name="Kobayashi K."/>
            <person name="Kobayashi M."/>
            <person name="Lee B.I."/>
            <person name="Makabe K.W."/>
            <person name="Manohar C."/>
            <person name="Matassi G."/>
            <person name="Medina M."/>
            <person name="Mochizuki Y."/>
            <person name="Mount S."/>
            <person name="Morishita T."/>
            <person name="Miura S."/>
            <person name="Nakayama A."/>
            <person name="Nishizaka S."/>
            <person name="Nomoto H."/>
            <person name="Ohta F."/>
            <person name="Oishi K."/>
            <person name="Rigoutsos I."/>
            <person name="Sano M."/>
            <person name="Sasaki A."/>
            <person name="Sasakura Y."/>
            <person name="Shoguchi E."/>
            <person name="Shin-i T."/>
            <person name="Spagnuolo A."/>
            <person name="Stainier D."/>
            <person name="Suzuki M.M."/>
            <person name="Tassy O."/>
            <person name="Takatori N."/>
            <person name="Tokuoka M."/>
            <person name="Yagi K."/>
            <person name="Yoshizaki F."/>
            <person name="Wada S."/>
            <person name="Zhang C."/>
            <person name="Hyatt P.D."/>
            <person name="Larimer F."/>
            <person name="Detter C."/>
            <person name="Doggett N."/>
            <person name="Glavina T."/>
            <person name="Hawkins T."/>
            <person name="Richardson P."/>
            <person name="Lucas S."/>
            <person name="Kohara Y."/>
            <person name="Levine M."/>
            <person name="Satoh N."/>
            <person name="Rokhsar D.S."/>
        </authorList>
    </citation>
    <scope>NUCLEOTIDE SEQUENCE [LARGE SCALE GENOMIC DNA]</scope>
</reference>
<sequence length="75" mass="8899">METTQNRMDTLLRKMAKVTKMSSVIFCRPQAMVRYLRFGLVHFYTISMYCHLKLLRCHSISRLMRAERILPSCNA</sequence>
<reference evidence="1" key="3">
    <citation type="submission" date="2025-08" db="UniProtKB">
        <authorList>
            <consortium name="Ensembl"/>
        </authorList>
    </citation>
    <scope>IDENTIFICATION</scope>
</reference>
<accession>F6QHQ6</accession>